<dbReference type="Proteomes" id="UP001549257">
    <property type="component" value="Unassembled WGS sequence"/>
</dbReference>
<reference evidence="2 3" key="1">
    <citation type="submission" date="2024-06" db="EMBL/GenBank/DDBJ databases">
        <title>Sorghum-associated microbial communities from plants grown in Nebraska, USA.</title>
        <authorList>
            <person name="Schachtman D."/>
        </authorList>
    </citation>
    <scope>NUCLEOTIDE SEQUENCE [LARGE SCALE GENOMIC DNA]</scope>
    <source>
        <strain evidence="2 3">2857</strain>
    </source>
</reference>
<name>A0ABV2QPI4_9MICO</name>
<organism evidence="2 3">
    <name type="scientific">Conyzicola nivalis</name>
    <dbReference type="NCBI Taxonomy" id="1477021"/>
    <lineage>
        <taxon>Bacteria</taxon>
        <taxon>Bacillati</taxon>
        <taxon>Actinomycetota</taxon>
        <taxon>Actinomycetes</taxon>
        <taxon>Micrococcales</taxon>
        <taxon>Microbacteriaceae</taxon>
        <taxon>Conyzicola</taxon>
    </lineage>
</organism>
<protein>
    <submittedName>
        <fullName evidence="2">ABC-2 type transport system permease protein</fullName>
    </submittedName>
</protein>
<feature type="transmembrane region" description="Helical" evidence="1">
    <location>
        <begin position="352"/>
        <end position="374"/>
    </location>
</feature>
<comment type="caution">
    <text evidence="2">The sequence shown here is derived from an EMBL/GenBank/DDBJ whole genome shotgun (WGS) entry which is preliminary data.</text>
</comment>
<feature type="transmembrane region" description="Helical" evidence="1">
    <location>
        <begin position="195"/>
        <end position="213"/>
    </location>
</feature>
<sequence length="544" mass="55149">MSTPGWVSTLGALVRQRARRDRLQIAVWAVSTGLLALTAATGVAQTYGDDAERAGIMRLAVANPSILLLRGLPQGAELPAFVFFQIFTYLALMCAFMAGFLAVRHSRAEEESGRAELVASTRAARTLPTVATVVHGVAASVALGVAVALGFVAGGLPVAGALVSGAATAAVGVAFLGVGLLAAQFARTSRGANSIGAAAIGVAFLLRGVGDALGTPSDDRLSMTSAWPSWLSPIGWAQHTGAFTADDLAPLLLCLALATACIAAVFAVQASRDSGASLLPERIGRRAAAPWLSGSFALAWRLQWPSIVGWTLGGVATGLLAGSLAGVVIEAARTNPELAATLRSIVPDADASVAQVLISAMFAIAGVVAAGCAIQAVIRLRQEETGGTAEPLLAARLGRVHWLADYLVLGVVAISLVLLGAALASAAGVLVSGDDPALIADSFAAAAAQLPAALVYLGVLALVFVLLPSATSALGWTLLAAGSFLGIFGALVGAPEWLRDVSPFSHTPVALGTSTDWSGGAWLAVVAVAAASVALLLMRRRELR</sequence>
<keyword evidence="1" id="KW-0812">Transmembrane</keyword>
<feature type="transmembrane region" description="Helical" evidence="1">
    <location>
        <begin position="25"/>
        <end position="47"/>
    </location>
</feature>
<feature type="transmembrane region" description="Helical" evidence="1">
    <location>
        <begin position="248"/>
        <end position="268"/>
    </location>
</feature>
<feature type="transmembrane region" description="Helical" evidence="1">
    <location>
        <begin position="158"/>
        <end position="183"/>
    </location>
</feature>
<evidence type="ECO:0000313" key="2">
    <source>
        <dbReference type="EMBL" id="MET4582865.1"/>
    </source>
</evidence>
<feature type="transmembrane region" description="Helical" evidence="1">
    <location>
        <begin position="517"/>
        <end position="538"/>
    </location>
</feature>
<feature type="transmembrane region" description="Helical" evidence="1">
    <location>
        <begin position="307"/>
        <end position="332"/>
    </location>
</feature>
<keyword evidence="1" id="KW-0472">Membrane</keyword>
<gene>
    <name evidence="2" type="ORF">ABIE21_002375</name>
</gene>
<evidence type="ECO:0000313" key="3">
    <source>
        <dbReference type="Proteomes" id="UP001549257"/>
    </source>
</evidence>
<feature type="transmembrane region" description="Helical" evidence="1">
    <location>
        <begin position="474"/>
        <end position="497"/>
    </location>
</feature>
<evidence type="ECO:0000256" key="1">
    <source>
        <dbReference type="SAM" id="Phobius"/>
    </source>
</evidence>
<feature type="transmembrane region" description="Helical" evidence="1">
    <location>
        <begin position="78"/>
        <end position="103"/>
    </location>
</feature>
<dbReference type="EMBL" id="JBEPSJ010000002">
    <property type="protein sequence ID" value="MET4582865.1"/>
    <property type="molecule type" value="Genomic_DNA"/>
</dbReference>
<accession>A0ABV2QPI4</accession>
<feature type="transmembrane region" description="Helical" evidence="1">
    <location>
        <begin position="124"/>
        <end position="152"/>
    </location>
</feature>
<feature type="transmembrane region" description="Helical" evidence="1">
    <location>
        <begin position="443"/>
        <end position="467"/>
    </location>
</feature>
<keyword evidence="1" id="KW-1133">Transmembrane helix</keyword>
<proteinExistence type="predicted"/>
<feature type="transmembrane region" description="Helical" evidence="1">
    <location>
        <begin position="406"/>
        <end position="431"/>
    </location>
</feature>
<keyword evidence="3" id="KW-1185">Reference proteome</keyword>
<dbReference type="RefSeq" id="WP_354025019.1">
    <property type="nucleotide sequence ID" value="NZ_JBEPSJ010000002.1"/>
</dbReference>